<organism evidence="6 7">
    <name type="scientific">Neofusicoccum ribis</name>
    <dbReference type="NCBI Taxonomy" id="45134"/>
    <lineage>
        <taxon>Eukaryota</taxon>
        <taxon>Fungi</taxon>
        <taxon>Dikarya</taxon>
        <taxon>Ascomycota</taxon>
        <taxon>Pezizomycotina</taxon>
        <taxon>Dothideomycetes</taxon>
        <taxon>Dothideomycetes incertae sedis</taxon>
        <taxon>Botryosphaeriales</taxon>
        <taxon>Botryosphaeriaceae</taxon>
        <taxon>Neofusicoccum</taxon>
    </lineage>
</organism>
<evidence type="ECO:0000313" key="6">
    <source>
        <dbReference type="EMBL" id="KAL1623915.1"/>
    </source>
</evidence>
<dbReference type="Proteomes" id="UP001521116">
    <property type="component" value="Unassembled WGS sequence"/>
</dbReference>
<protein>
    <recommendedName>
        <fullName evidence="5">FAD-binding PCMH-type domain-containing protein</fullName>
    </recommendedName>
</protein>
<gene>
    <name evidence="6" type="ORF">SLS56_008110</name>
</gene>
<dbReference type="PANTHER" id="PTHR42973:SF53">
    <property type="entry name" value="FAD-BINDING PCMH-TYPE DOMAIN-CONTAINING PROTEIN-RELATED"/>
    <property type="match status" value="1"/>
</dbReference>
<dbReference type="InterPro" id="IPR006094">
    <property type="entry name" value="Oxid_FAD_bind_N"/>
</dbReference>
<dbReference type="SUPFAM" id="SSF56176">
    <property type="entry name" value="FAD-binding/transporter-associated domain-like"/>
    <property type="match status" value="1"/>
</dbReference>
<sequence>MHTVGSEISIVDIPSRFDADDVAGALKILEKTNTKFSVRSGGHMAKPGASGITDGVMIATTRLQTMELAEDNTIAKLGAGLRWGAVYNWTSQYGLGIPGGRFGDVGVPGLLLGGGISWFGSEQGWGTNSVRNFEVVLADGSIVNANASGEYSDLYWALKGGSSNFGIVTRFDCATFPVTDMYGGLQEYPYTPDNYDAWLRAVANYIDPSGGSSDVKSSLDPITIVTPSTGDVIVANFFSHRGSDAAPACFTNFTSVNSSYSTVDVRPSLAEFQTDANDPQFADRTHRQLVWITGLKAKAESVYLANETFFDAALSQLADIPNATTSITYQLISQWWLQAAQDNGGDAIDLDPADGGFIALQIESGWLDSQYDSRIAQFSADIVAAIDEKAQAAGLYYPFNYINDAGFSQKIFSHYGGGKSLPKMKAIAEKYDPSSVFQTLEPGGFKLSAE</sequence>
<proteinExistence type="inferred from homology"/>
<dbReference type="EMBL" id="JAJVDC020000114">
    <property type="protein sequence ID" value="KAL1623915.1"/>
    <property type="molecule type" value="Genomic_DNA"/>
</dbReference>
<evidence type="ECO:0000259" key="5">
    <source>
        <dbReference type="PROSITE" id="PS51387"/>
    </source>
</evidence>
<evidence type="ECO:0000256" key="2">
    <source>
        <dbReference type="ARBA" id="ARBA00022630"/>
    </source>
</evidence>
<keyword evidence="7" id="KW-1185">Reference proteome</keyword>
<evidence type="ECO:0000256" key="3">
    <source>
        <dbReference type="ARBA" id="ARBA00022827"/>
    </source>
</evidence>
<dbReference type="Pfam" id="PF01565">
    <property type="entry name" value="FAD_binding_4"/>
    <property type="match status" value="1"/>
</dbReference>
<keyword evidence="2" id="KW-0285">Flavoprotein</keyword>
<dbReference type="InterPro" id="IPR036318">
    <property type="entry name" value="FAD-bd_PCMH-like_sf"/>
</dbReference>
<reference evidence="6 7" key="1">
    <citation type="submission" date="2024-02" db="EMBL/GenBank/DDBJ databases">
        <title>De novo assembly and annotation of 12 fungi associated with fruit tree decline syndrome in Ontario, Canada.</title>
        <authorList>
            <person name="Sulman M."/>
            <person name="Ellouze W."/>
            <person name="Ilyukhin E."/>
        </authorList>
    </citation>
    <scope>NUCLEOTIDE SEQUENCE [LARGE SCALE GENOMIC DNA]</scope>
    <source>
        <strain evidence="6 7">M1-105</strain>
    </source>
</reference>
<dbReference type="InterPro" id="IPR016169">
    <property type="entry name" value="FAD-bd_PCMH_sub2"/>
</dbReference>
<dbReference type="InterPro" id="IPR050416">
    <property type="entry name" value="FAD-linked_Oxidoreductase"/>
</dbReference>
<evidence type="ECO:0000313" key="7">
    <source>
        <dbReference type="Proteomes" id="UP001521116"/>
    </source>
</evidence>
<feature type="domain" description="FAD-binding PCMH-type" evidence="5">
    <location>
        <begin position="3"/>
        <end position="178"/>
    </location>
</feature>
<dbReference type="PANTHER" id="PTHR42973">
    <property type="entry name" value="BINDING OXIDOREDUCTASE, PUTATIVE (AFU_ORTHOLOGUE AFUA_1G17690)-RELATED"/>
    <property type="match status" value="1"/>
</dbReference>
<name>A0ABR3SL40_9PEZI</name>
<evidence type="ECO:0000256" key="1">
    <source>
        <dbReference type="ARBA" id="ARBA00005466"/>
    </source>
</evidence>
<keyword evidence="3" id="KW-0274">FAD</keyword>
<comment type="similarity">
    <text evidence="1">Belongs to the oxygen-dependent FAD-linked oxidoreductase family.</text>
</comment>
<dbReference type="PROSITE" id="PS51387">
    <property type="entry name" value="FAD_PCMH"/>
    <property type="match status" value="1"/>
</dbReference>
<dbReference type="Gene3D" id="3.30.465.10">
    <property type="match status" value="1"/>
</dbReference>
<dbReference type="InterPro" id="IPR016166">
    <property type="entry name" value="FAD-bd_PCMH"/>
</dbReference>
<comment type="caution">
    <text evidence="6">The sequence shown here is derived from an EMBL/GenBank/DDBJ whole genome shotgun (WGS) entry which is preliminary data.</text>
</comment>
<evidence type="ECO:0000256" key="4">
    <source>
        <dbReference type="ARBA" id="ARBA00023002"/>
    </source>
</evidence>
<keyword evidence="4" id="KW-0560">Oxidoreductase</keyword>
<accession>A0ABR3SL40</accession>